<dbReference type="EMBL" id="LWAF01000005">
    <property type="protein sequence ID" value="ODN30591.1"/>
    <property type="molecule type" value="Genomic_DNA"/>
</dbReference>
<proteinExistence type="predicted"/>
<protein>
    <submittedName>
        <fullName evidence="1">Uncharacterized protein</fullName>
    </submittedName>
</protein>
<sequence>MFFYLVSMSTPIRVTKSFAFDLSRKTHKKLAIIFGHLTYPASKLWNVANYEVETNGVSIYELEHKLKDNFFACNLHSQSAQAVLQKLQVAWKNTFNKHTKRPRYQPKDGHFPVTWKERFLSFLK</sequence>
<gene>
    <name evidence="1" type="ORF">A4H02_04970</name>
</gene>
<accession>A0A1E3G2R8</accession>
<reference evidence="2" key="1">
    <citation type="submission" date="2016-04" db="EMBL/GenBank/DDBJ databases">
        <title>The genome sequence project of a novel Fervidobacterium isolate from a hot spring in Thailand.</title>
        <authorList>
            <person name="Gonzalez J.M."/>
            <person name="Cuecas A."/>
            <person name="Kanoksilapatham W."/>
        </authorList>
    </citation>
    <scope>NUCLEOTIDE SEQUENCE [LARGE SCALE GENOMIC DNA]</scope>
    <source>
        <strain evidence="2">FC2004</strain>
    </source>
</reference>
<dbReference type="AlphaFoldDB" id="A0A1E3G2R8"/>
<dbReference type="Proteomes" id="UP000094570">
    <property type="component" value="Unassembled WGS sequence"/>
</dbReference>
<organism evidence="1 2">
    <name type="scientific">Fervidobacterium thailandense</name>
    <dbReference type="NCBI Taxonomy" id="1008305"/>
    <lineage>
        <taxon>Bacteria</taxon>
        <taxon>Thermotogati</taxon>
        <taxon>Thermotogota</taxon>
        <taxon>Thermotogae</taxon>
        <taxon>Thermotogales</taxon>
        <taxon>Fervidobacteriaceae</taxon>
        <taxon>Fervidobacterium</taxon>
    </lineage>
</organism>
<evidence type="ECO:0000313" key="2">
    <source>
        <dbReference type="Proteomes" id="UP000094570"/>
    </source>
</evidence>
<comment type="caution">
    <text evidence="1">The sequence shown here is derived from an EMBL/GenBank/DDBJ whole genome shotgun (WGS) entry which is preliminary data.</text>
</comment>
<evidence type="ECO:0000313" key="1">
    <source>
        <dbReference type="EMBL" id="ODN30591.1"/>
    </source>
</evidence>
<name>A0A1E3G2R8_9BACT</name>
<keyword evidence="2" id="KW-1185">Reference proteome</keyword>